<feature type="compositionally biased region" description="Low complexity" evidence="1">
    <location>
        <begin position="13"/>
        <end position="23"/>
    </location>
</feature>
<dbReference type="GO" id="GO:0072330">
    <property type="term" value="P:monocarboxylic acid biosynthetic process"/>
    <property type="evidence" value="ECO:0007669"/>
    <property type="project" value="UniProtKB-ARBA"/>
</dbReference>
<gene>
    <name evidence="3" type="ORF">N7494_009335</name>
</gene>
<dbReference type="Gene3D" id="3.40.50.1820">
    <property type="entry name" value="alpha/beta hydrolase"/>
    <property type="match status" value="1"/>
</dbReference>
<dbReference type="InterPro" id="IPR029058">
    <property type="entry name" value="AB_hydrolase_fold"/>
</dbReference>
<evidence type="ECO:0000313" key="3">
    <source>
        <dbReference type="EMBL" id="KAJ5532783.1"/>
    </source>
</evidence>
<organism evidence="3 4">
    <name type="scientific">Penicillium frequentans</name>
    <dbReference type="NCBI Taxonomy" id="3151616"/>
    <lineage>
        <taxon>Eukaryota</taxon>
        <taxon>Fungi</taxon>
        <taxon>Dikarya</taxon>
        <taxon>Ascomycota</taxon>
        <taxon>Pezizomycotina</taxon>
        <taxon>Eurotiomycetes</taxon>
        <taxon>Eurotiomycetidae</taxon>
        <taxon>Eurotiales</taxon>
        <taxon>Aspergillaceae</taxon>
        <taxon>Penicillium</taxon>
    </lineage>
</organism>
<reference evidence="3 4" key="1">
    <citation type="journal article" date="2023" name="IMA Fungus">
        <title>Comparative genomic study of the Penicillium genus elucidates a diverse pangenome and 15 lateral gene transfer events.</title>
        <authorList>
            <person name="Petersen C."/>
            <person name="Sorensen T."/>
            <person name="Nielsen M.R."/>
            <person name="Sondergaard T.E."/>
            <person name="Sorensen J.L."/>
            <person name="Fitzpatrick D.A."/>
            <person name="Frisvad J.C."/>
            <person name="Nielsen K.L."/>
        </authorList>
    </citation>
    <scope>NUCLEOTIDE SEQUENCE [LARGE SCALE GENOMIC DNA]</scope>
    <source>
        <strain evidence="3 4">IBT 35679</strain>
    </source>
</reference>
<dbReference type="AlphaFoldDB" id="A0AAD6CSH3"/>
<name>A0AAD6CSH3_9EURO</name>
<accession>A0AAD6CSH3</accession>
<sequence length="340" mass="37847">MRTPATAKLRFRPSSNNASSVVSPISSETARFHQKLTLSNGRTLGYAEYGNPTDYPLLYFHGYPSSRLEGWGFHKWPEIHGFRLIVPDRPGFGLSSYQPNRQILDWPADVEALVSHLGLSRFAILGCSGGGPYAIACAYLLSAHMLSAVGVMAGAPPWVAGIKDVTVSRKLLSCAATYCPRTLEMVLNPLCVAFRWILESGPVTKWLDNWIDGMKREKRANGQQDAKDESLSTEEARKRMLSTSFEAFAQGSGAAVQEARLLSQDWGFRFQDLSYSGIRIWHGTKDVNASIEMVRYMVKRLPRPVFHELEEDHYTMGHHLEAAIVDLIGNKTGKDNDGHC</sequence>
<evidence type="ECO:0000313" key="4">
    <source>
        <dbReference type="Proteomes" id="UP001220324"/>
    </source>
</evidence>
<dbReference type="GO" id="GO:0017000">
    <property type="term" value="P:antibiotic biosynthetic process"/>
    <property type="evidence" value="ECO:0007669"/>
    <property type="project" value="UniProtKB-ARBA"/>
</dbReference>
<dbReference type="PANTHER" id="PTHR45763:SF46">
    <property type="entry name" value="AB HYDROLASE-1 DOMAIN-CONTAINING PROTEIN"/>
    <property type="match status" value="1"/>
</dbReference>
<dbReference type="PANTHER" id="PTHR45763">
    <property type="entry name" value="HYDROLASE, ALPHA/BETA FOLD FAMILY PROTEIN, EXPRESSED-RELATED"/>
    <property type="match status" value="1"/>
</dbReference>
<dbReference type="Proteomes" id="UP001220324">
    <property type="component" value="Unassembled WGS sequence"/>
</dbReference>
<feature type="region of interest" description="Disordered" evidence="1">
    <location>
        <begin position="1"/>
        <end position="23"/>
    </location>
</feature>
<dbReference type="EMBL" id="JAQIZZ010000007">
    <property type="protein sequence ID" value="KAJ5532783.1"/>
    <property type="molecule type" value="Genomic_DNA"/>
</dbReference>
<dbReference type="InterPro" id="IPR000073">
    <property type="entry name" value="AB_hydrolase_1"/>
</dbReference>
<comment type="caution">
    <text evidence="3">The sequence shown here is derived from an EMBL/GenBank/DDBJ whole genome shotgun (WGS) entry which is preliminary data.</text>
</comment>
<protein>
    <recommendedName>
        <fullName evidence="2">AB hydrolase-1 domain-containing protein</fullName>
    </recommendedName>
</protein>
<dbReference type="SUPFAM" id="SSF53474">
    <property type="entry name" value="alpha/beta-Hydrolases"/>
    <property type="match status" value="1"/>
</dbReference>
<evidence type="ECO:0000256" key="1">
    <source>
        <dbReference type="SAM" id="MobiDB-lite"/>
    </source>
</evidence>
<feature type="domain" description="AB hydrolase-1" evidence="2">
    <location>
        <begin position="55"/>
        <end position="156"/>
    </location>
</feature>
<proteinExistence type="predicted"/>
<dbReference type="Pfam" id="PF00561">
    <property type="entry name" value="Abhydrolase_1"/>
    <property type="match status" value="1"/>
</dbReference>
<evidence type="ECO:0000259" key="2">
    <source>
        <dbReference type="Pfam" id="PF00561"/>
    </source>
</evidence>
<keyword evidence="4" id="KW-1185">Reference proteome</keyword>